<keyword evidence="2" id="KW-1185">Reference proteome</keyword>
<proteinExistence type="predicted"/>
<name>A0A8C6TY70_9GOBI</name>
<dbReference type="PANTHER" id="PTHR15420:SF2">
    <property type="entry name" value="CYTOCHROME B-C1 COMPLEX SUBUNIT 10"/>
    <property type="match status" value="1"/>
</dbReference>
<evidence type="ECO:0000313" key="1">
    <source>
        <dbReference type="Ensembl" id="ENSNMLP00000025906.1"/>
    </source>
</evidence>
<organism evidence="1 2">
    <name type="scientific">Neogobius melanostomus</name>
    <name type="common">round goby</name>
    <dbReference type="NCBI Taxonomy" id="47308"/>
    <lineage>
        <taxon>Eukaryota</taxon>
        <taxon>Metazoa</taxon>
        <taxon>Chordata</taxon>
        <taxon>Craniata</taxon>
        <taxon>Vertebrata</taxon>
        <taxon>Euteleostomi</taxon>
        <taxon>Actinopterygii</taxon>
        <taxon>Neopterygii</taxon>
        <taxon>Teleostei</taxon>
        <taxon>Neoteleostei</taxon>
        <taxon>Acanthomorphata</taxon>
        <taxon>Gobiaria</taxon>
        <taxon>Gobiiformes</taxon>
        <taxon>Gobioidei</taxon>
        <taxon>Gobiidae</taxon>
        <taxon>Benthophilinae</taxon>
        <taxon>Neogobiini</taxon>
        <taxon>Neogobius</taxon>
    </lineage>
</organism>
<dbReference type="InterPro" id="IPR015089">
    <property type="entry name" value="UQCR"/>
</dbReference>
<protein>
    <recommendedName>
        <fullName evidence="3">Cytochrome b-c1 complex subunit 10</fullName>
    </recommendedName>
</protein>
<dbReference type="Pfam" id="PF08997">
    <property type="entry name" value="UCR_6-4kD"/>
    <property type="match status" value="1"/>
</dbReference>
<dbReference type="PANTHER" id="PTHR15420">
    <property type="entry name" value="UBIQUINOL-CYTOCHROME C REDUCTASE COMPLEX 6.4 KD PROTEIN"/>
    <property type="match status" value="1"/>
</dbReference>
<dbReference type="GO" id="GO:0006122">
    <property type="term" value="P:mitochondrial electron transport, ubiquinol to cytochrome c"/>
    <property type="evidence" value="ECO:0007669"/>
    <property type="project" value="InterPro"/>
</dbReference>
<dbReference type="Proteomes" id="UP000694523">
    <property type="component" value="Unplaced"/>
</dbReference>
<evidence type="ECO:0008006" key="3">
    <source>
        <dbReference type="Google" id="ProtNLM"/>
    </source>
</evidence>
<evidence type="ECO:0000313" key="2">
    <source>
        <dbReference type="Proteomes" id="UP000694523"/>
    </source>
</evidence>
<dbReference type="AlphaFoldDB" id="A0A8C6TY70"/>
<reference evidence="1" key="1">
    <citation type="submission" date="2025-08" db="UniProtKB">
        <authorList>
            <consortium name="Ensembl"/>
        </authorList>
    </citation>
    <scope>IDENTIFICATION</scope>
</reference>
<sequence length="53" mass="6015">AVHIGIGQRKTPYWSPTLAVWGTAGGVALVHFTDWRIILDYVPYVRGKFKKDE</sequence>
<dbReference type="InterPro" id="IPR029027">
    <property type="entry name" value="Single_a-helix_sf"/>
</dbReference>
<reference evidence="1" key="2">
    <citation type="submission" date="2025-09" db="UniProtKB">
        <authorList>
            <consortium name="Ensembl"/>
        </authorList>
    </citation>
    <scope>IDENTIFICATION</scope>
</reference>
<dbReference type="GO" id="GO:0005743">
    <property type="term" value="C:mitochondrial inner membrane"/>
    <property type="evidence" value="ECO:0007669"/>
    <property type="project" value="TreeGrafter"/>
</dbReference>
<dbReference type="SUPFAM" id="SSF81518">
    <property type="entry name" value="Subunit XI (6.4 kDa protein) of cytochrome bc1 complex (Ubiquinol-cytochrome c reductase)"/>
    <property type="match status" value="1"/>
</dbReference>
<accession>A0A8C6TY70</accession>
<dbReference type="Ensembl" id="ENSNMLT00000028952.1">
    <property type="protein sequence ID" value="ENSNMLP00000025906.1"/>
    <property type="gene ID" value="ENSNMLG00000016522.1"/>
</dbReference>
<dbReference type="Gene3D" id="1.20.5.220">
    <property type="match status" value="1"/>
</dbReference>